<dbReference type="EMBL" id="JADKBR010000017">
    <property type="protein sequence ID" value="MBK8891158.1"/>
    <property type="molecule type" value="Genomic_DNA"/>
</dbReference>
<dbReference type="AlphaFoldDB" id="A0A9D7LS28"/>
<accession>A0A9D7LS28</accession>
<evidence type="ECO:0000313" key="1">
    <source>
        <dbReference type="EMBL" id="MBK8891158.1"/>
    </source>
</evidence>
<dbReference type="Proteomes" id="UP000808146">
    <property type="component" value="Unassembled WGS sequence"/>
</dbReference>
<name>A0A9D7LS28_9RHOO</name>
<reference evidence="1" key="1">
    <citation type="submission" date="2020-10" db="EMBL/GenBank/DDBJ databases">
        <title>Connecting structure to function with the recovery of over 1000 high-quality activated sludge metagenome-assembled genomes encoding full-length rRNA genes using long-read sequencing.</title>
        <authorList>
            <person name="Singleton C.M."/>
            <person name="Petriglieri F."/>
            <person name="Kristensen J.M."/>
            <person name="Kirkegaard R.H."/>
            <person name="Michaelsen T.Y."/>
            <person name="Andersen M.H."/>
            <person name="Karst S.M."/>
            <person name="Dueholm M.S."/>
            <person name="Nielsen P.H."/>
            <person name="Albertsen M."/>
        </authorList>
    </citation>
    <scope>NUCLEOTIDE SEQUENCE</scope>
    <source>
        <strain evidence="1">OdNE_18-Q3-R46-58_BAT3C.305</strain>
    </source>
</reference>
<sequence>MRSGLPAWDGLRFEFDDPRVPESIQQRVVAMAQPDWELCFADTKEGGEWWLFDDTGELIEAFWLEQ</sequence>
<evidence type="ECO:0000313" key="2">
    <source>
        <dbReference type="Proteomes" id="UP000808146"/>
    </source>
</evidence>
<organism evidence="1 2">
    <name type="scientific">Candidatus Dechloromonas phosphorivorans</name>
    <dbReference type="NCBI Taxonomy" id="2899244"/>
    <lineage>
        <taxon>Bacteria</taxon>
        <taxon>Pseudomonadati</taxon>
        <taxon>Pseudomonadota</taxon>
        <taxon>Betaproteobacteria</taxon>
        <taxon>Rhodocyclales</taxon>
        <taxon>Azonexaceae</taxon>
        <taxon>Dechloromonas</taxon>
    </lineage>
</organism>
<protein>
    <submittedName>
        <fullName evidence="1">Uncharacterized protein</fullName>
    </submittedName>
</protein>
<gene>
    <name evidence="1" type="ORF">IPN75_12710</name>
</gene>
<proteinExistence type="predicted"/>
<comment type="caution">
    <text evidence="1">The sequence shown here is derived from an EMBL/GenBank/DDBJ whole genome shotgun (WGS) entry which is preliminary data.</text>
</comment>